<proteinExistence type="predicted"/>
<gene>
    <name evidence="3" type="ORF">GBK04_13850</name>
</gene>
<sequence length="201" mass="23407">MKKSFDKKDRLERFVRDNREDFDILEPDDALWGRIAGQLGSEPVSEQTVPLKKTTRPRSWGSLYFDWRIAAGLILAIGISYLAYLNKEFGVTRDPQVALNVPAYAREFTHYNDAIQEKRAELIRLTSDNPELYQEFSTDLDRLEKSYGNLRSELPKAPNQEALIQAMIQNLQWQIDLLNQQLTILQRIKQADKRHENKSII</sequence>
<organism evidence="3 4">
    <name type="scientific">Salmonirosea aquatica</name>
    <dbReference type="NCBI Taxonomy" id="2654236"/>
    <lineage>
        <taxon>Bacteria</taxon>
        <taxon>Pseudomonadati</taxon>
        <taxon>Bacteroidota</taxon>
        <taxon>Cytophagia</taxon>
        <taxon>Cytophagales</taxon>
        <taxon>Spirosomataceae</taxon>
        <taxon>Salmonirosea</taxon>
    </lineage>
</organism>
<keyword evidence="4" id="KW-1185">Reference proteome</keyword>
<accession>A0A7C9FD86</accession>
<protein>
    <recommendedName>
        <fullName evidence="5">Anti-sigma factor</fullName>
    </recommendedName>
</protein>
<comment type="caution">
    <text evidence="3">The sequence shown here is derived from an EMBL/GenBank/DDBJ whole genome shotgun (WGS) entry which is preliminary data.</text>
</comment>
<keyword evidence="2" id="KW-0472">Membrane</keyword>
<dbReference type="Proteomes" id="UP000479293">
    <property type="component" value="Unassembled WGS sequence"/>
</dbReference>
<feature type="coiled-coil region" evidence="1">
    <location>
        <begin position="133"/>
        <end position="188"/>
    </location>
</feature>
<keyword evidence="2" id="KW-1133">Transmembrane helix</keyword>
<name>A0A7C9FD86_9BACT</name>
<keyword evidence="2" id="KW-0812">Transmembrane</keyword>
<dbReference type="EMBL" id="WHLY01000002">
    <property type="protein sequence ID" value="MPR34410.1"/>
    <property type="molecule type" value="Genomic_DNA"/>
</dbReference>
<feature type="transmembrane region" description="Helical" evidence="2">
    <location>
        <begin position="63"/>
        <end position="84"/>
    </location>
</feature>
<evidence type="ECO:0000256" key="2">
    <source>
        <dbReference type="SAM" id="Phobius"/>
    </source>
</evidence>
<dbReference type="AlphaFoldDB" id="A0A7C9FD86"/>
<reference evidence="3 4" key="1">
    <citation type="submission" date="2019-10" db="EMBL/GenBank/DDBJ databases">
        <title>Draft Genome Sequence of Cytophagaceae sp. SJW1-29.</title>
        <authorList>
            <person name="Choi A."/>
        </authorList>
    </citation>
    <scope>NUCLEOTIDE SEQUENCE [LARGE SCALE GENOMIC DNA]</scope>
    <source>
        <strain evidence="3 4">SJW1-29</strain>
    </source>
</reference>
<dbReference type="RefSeq" id="WP_152760606.1">
    <property type="nucleotide sequence ID" value="NZ_WHLY01000002.1"/>
</dbReference>
<evidence type="ECO:0000313" key="4">
    <source>
        <dbReference type="Proteomes" id="UP000479293"/>
    </source>
</evidence>
<evidence type="ECO:0008006" key="5">
    <source>
        <dbReference type="Google" id="ProtNLM"/>
    </source>
</evidence>
<evidence type="ECO:0000256" key="1">
    <source>
        <dbReference type="SAM" id="Coils"/>
    </source>
</evidence>
<keyword evidence="1" id="KW-0175">Coiled coil</keyword>
<evidence type="ECO:0000313" key="3">
    <source>
        <dbReference type="EMBL" id="MPR34410.1"/>
    </source>
</evidence>